<dbReference type="EMBL" id="BK016176">
    <property type="protein sequence ID" value="DAG00067.1"/>
    <property type="molecule type" value="Genomic_DNA"/>
</dbReference>
<reference evidence="1" key="1">
    <citation type="journal article" date="2021" name="Proc. Natl. Acad. Sci. U.S.A.">
        <title>A Catalog of Tens of Thousands of Viruses from Human Metagenomes Reveals Hidden Associations with Chronic Diseases.</title>
        <authorList>
            <person name="Tisza M.J."/>
            <person name="Buck C.B."/>
        </authorList>
    </citation>
    <scope>NUCLEOTIDE SEQUENCE</scope>
    <source>
        <strain evidence="1">CtBeL15</strain>
    </source>
</reference>
<accession>A0A8S5V0B5</accession>
<proteinExistence type="predicted"/>
<protein>
    <submittedName>
        <fullName evidence="1">Uncharacterized protein</fullName>
    </submittedName>
</protein>
<organism evidence="1">
    <name type="scientific">Siphoviridae sp. ctBeL15</name>
    <dbReference type="NCBI Taxonomy" id="2825374"/>
    <lineage>
        <taxon>Viruses</taxon>
        <taxon>Duplodnaviria</taxon>
        <taxon>Heunggongvirae</taxon>
        <taxon>Uroviricota</taxon>
        <taxon>Caudoviricetes</taxon>
    </lineage>
</organism>
<evidence type="ECO:0000313" key="1">
    <source>
        <dbReference type="EMBL" id="DAG00067.1"/>
    </source>
</evidence>
<sequence>MDRLTKHSKQTSHENGICCTHFFGFECLRVGGNCAMNCKWEEAAWSRLAAYENTGYAPEEIAKLQASLIMRNDELLKTREELKEHYDRIVGLKDALNSGLRAENAALAADRKALINELCQYCGKYKQAHEGACDGCRWREM</sequence>
<name>A0A8S5V0B5_9CAUD</name>